<keyword evidence="8" id="KW-1185">Reference proteome</keyword>
<keyword evidence="3 4" id="KW-0326">Glycosidase</keyword>
<dbReference type="Pfam" id="PF00150">
    <property type="entry name" value="Cellulase"/>
    <property type="match status" value="1"/>
</dbReference>
<dbReference type="OrthoDB" id="442731at2759"/>
<evidence type="ECO:0000259" key="6">
    <source>
        <dbReference type="Pfam" id="PF00150"/>
    </source>
</evidence>
<comment type="similarity">
    <text evidence="1 4">Belongs to the glycosyl hydrolase 5 (cellulase A) family.</text>
</comment>
<dbReference type="InterPro" id="IPR017853">
    <property type="entry name" value="GH"/>
</dbReference>
<dbReference type="Gene3D" id="3.20.20.80">
    <property type="entry name" value="Glycosidases"/>
    <property type="match status" value="1"/>
</dbReference>
<dbReference type="SUPFAM" id="SSF51445">
    <property type="entry name" value="(Trans)glycosidases"/>
    <property type="match status" value="1"/>
</dbReference>
<evidence type="ECO:0000256" key="5">
    <source>
        <dbReference type="SAM" id="SignalP"/>
    </source>
</evidence>
<sequence>MKKTTQSTHVFLVLSIIAIFASHSKAYPLSTHKKYIIDDSTGQRAKLVCGNWAGHLTPMMPEGLDKRPLKDIVGELVKYKFNCVRLTYAIHMWTRYSNNTVSDTLATFNVSKVVEGISKNNPWVLNVTHINVFETVVNELGAQNVHVLLDNHVSKPEWCCSNDDGNGFFNDKYFDPQEWIQGLTLAAKHFASNSAVVAQSLRNELRGPRQNENDWYNYMSQAAVEIHKQNPNILVVISGFNYDLDLQFLKKRPLEIDLGNKTVFEAHLYSWSGSPKDTWLKQPLNMICSNTIKGIVNRAGFLTAGNNPVPLIFSEFGFDQTGGNVADNRFLTCLQTYLVSTDMDWAIWSFHGTYYIRGDQVQFEELFGVMNSDWNNLRNPNFTDKFQLLQRKNQDPTSKGTDAYIIYHPLTGKCGQVNEKNELELGSCEGQNRWSYNGSLILINSTQKCLTDSGEGLPVTVSDNCQSQSSSWKPISLSSLHLATTNKNGNQLCLHNNSNSSSIVSSQCICVKDDPLCLDDPQSQWFQLVPTNV</sequence>
<dbReference type="EMBL" id="WOCE01000010">
    <property type="protein sequence ID" value="KAE9605429.1"/>
    <property type="molecule type" value="Genomic_DNA"/>
</dbReference>
<comment type="caution">
    <text evidence="7">The sequence shown here is derived from an EMBL/GenBank/DDBJ whole genome shotgun (WGS) entry which is preliminary data.</text>
</comment>
<dbReference type="SUPFAM" id="SSF50370">
    <property type="entry name" value="Ricin B-like lectins"/>
    <property type="match status" value="1"/>
</dbReference>
<accession>A0A6A4PVN5</accession>
<reference evidence="8" key="1">
    <citation type="journal article" date="2020" name="Nat. Commun.">
        <title>Genome sequence of the cluster root forming white lupin.</title>
        <authorList>
            <person name="Hufnagel B."/>
            <person name="Marques A."/>
            <person name="Soriano A."/>
            <person name="Marques L."/>
            <person name="Divol F."/>
            <person name="Doumas P."/>
            <person name="Sallet E."/>
            <person name="Mancinotti D."/>
            <person name="Carrere S."/>
            <person name="Marande W."/>
            <person name="Arribat S."/>
            <person name="Keller J."/>
            <person name="Huneau C."/>
            <person name="Blein T."/>
            <person name="Aime D."/>
            <person name="Laguerre M."/>
            <person name="Taylor J."/>
            <person name="Schubert V."/>
            <person name="Nelson M."/>
            <person name="Geu-Flores F."/>
            <person name="Crespi M."/>
            <person name="Gallardo-Guerrero K."/>
            <person name="Delaux P.-M."/>
            <person name="Salse J."/>
            <person name="Berges H."/>
            <person name="Guyot R."/>
            <person name="Gouzy J."/>
            <person name="Peret B."/>
        </authorList>
    </citation>
    <scope>NUCLEOTIDE SEQUENCE [LARGE SCALE GENOMIC DNA]</scope>
    <source>
        <strain evidence="8">cv. Amiga</strain>
    </source>
</reference>
<dbReference type="PANTHER" id="PTHR31263">
    <property type="entry name" value="CELLULASE FAMILY PROTEIN (AFU_ORTHOLOGUE AFUA_5G14560)"/>
    <property type="match status" value="1"/>
</dbReference>
<organism evidence="7 8">
    <name type="scientific">Lupinus albus</name>
    <name type="common">White lupine</name>
    <name type="synonym">Lupinus termis</name>
    <dbReference type="NCBI Taxonomy" id="3870"/>
    <lineage>
        <taxon>Eukaryota</taxon>
        <taxon>Viridiplantae</taxon>
        <taxon>Streptophyta</taxon>
        <taxon>Embryophyta</taxon>
        <taxon>Tracheophyta</taxon>
        <taxon>Spermatophyta</taxon>
        <taxon>Magnoliopsida</taxon>
        <taxon>eudicotyledons</taxon>
        <taxon>Gunneridae</taxon>
        <taxon>Pentapetalae</taxon>
        <taxon>rosids</taxon>
        <taxon>fabids</taxon>
        <taxon>Fabales</taxon>
        <taxon>Fabaceae</taxon>
        <taxon>Papilionoideae</taxon>
        <taxon>50 kb inversion clade</taxon>
        <taxon>genistoids sensu lato</taxon>
        <taxon>core genistoids</taxon>
        <taxon>Genisteae</taxon>
        <taxon>Lupinus</taxon>
    </lineage>
</organism>
<dbReference type="GO" id="GO:0004553">
    <property type="term" value="F:hydrolase activity, hydrolyzing O-glycosyl compounds"/>
    <property type="evidence" value="ECO:0007669"/>
    <property type="project" value="InterPro"/>
</dbReference>
<name>A0A6A4PVN5_LUPAL</name>
<dbReference type="InterPro" id="IPR001547">
    <property type="entry name" value="Glyco_hydro_5"/>
</dbReference>
<proteinExistence type="inferred from homology"/>
<dbReference type="Proteomes" id="UP000447434">
    <property type="component" value="Chromosome 10"/>
</dbReference>
<dbReference type="PANTHER" id="PTHR31263:SF50">
    <property type="entry name" value="HYDROLYZING O-GLYCOSYL COMPOUNDS HYDROLASE"/>
    <property type="match status" value="1"/>
</dbReference>
<dbReference type="InterPro" id="IPR035992">
    <property type="entry name" value="Ricin_B-like_lectins"/>
</dbReference>
<feature type="chain" id="PRO_5025660032" evidence="5">
    <location>
        <begin position="27"/>
        <end position="533"/>
    </location>
</feature>
<keyword evidence="5" id="KW-0732">Signal</keyword>
<keyword evidence="2 4" id="KW-0378">Hydrolase</keyword>
<feature type="domain" description="Glycoside hydrolase family 5" evidence="6">
    <location>
        <begin position="66"/>
        <end position="350"/>
    </location>
</feature>
<gene>
    <name evidence="7" type="ORF">Lalb_Chr10g0097251</name>
</gene>
<evidence type="ECO:0000256" key="3">
    <source>
        <dbReference type="ARBA" id="ARBA00023295"/>
    </source>
</evidence>
<feature type="signal peptide" evidence="5">
    <location>
        <begin position="1"/>
        <end position="26"/>
    </location>
</feature>
<dbReference type="GO" id="GO:0000272">
    <property type="term" value="P:polysaccharide catabolic process"/>
    <property type="evidence" value="ECO:0007669"/>
    <property type="project" value="InterPro"/>
</dbReference>
<protein>
    <submittedName>
        <fullName evidence="7">Putative cellulase</fullName>
    </submittedName>
</protein>
<dbReference type="AlphaFoldDB" id="A0A6A4PVN5"/>
<evidence type="ECO:0000313" key="7">
    <source>
        <dbReference type="EMBL" id="KAE9605429.1"/>
    </source>
</evidence>
<evidence type="ECO:0000313" key="8">
    <source>
        <dbReference type="Proteomes" id="UP000447434"/>
    </source>
</evidence>
<evidence type="ECO:0000256" key="1">
    <source>
        <dbReference type="ARBA" id="ARBA00005641"/>
    </source>
</evidence>
<evidence type="ECO:0000256" key="4">
    <source>
        <dbReference type="RuleBase" id="RU361153"/>
    </source>
</evidence>
<evidence type="ECO:0000256" key="2">
    <source>
        <dbReference type="ARBA" id="ARBA00022801"/>
    </source>
</evidence>